<feature type="region of interest" description="Disordered" evidence="1">
    <location>
        <begin position="1"/>
        <end position="22"/>
    </location>
</feature>
<dbReference type="PANTHER" id="PTHR34287:SF12">
    <property type="match status" value="1"/>
</dbReference>
<protein>
    <submittedName>
        <fullName evidence="2">Uncharacterized protein</fullName>
    </submittedName>
</protein>
<evidence type="ECO:0000256" key="1">
    <source>
        <dbReference type="SAM" id="MobiDB-lite"/>
    </source>
</evidence>
<evidence type="ECO:0000313" key="2">
    <source>
        <dbReference type="EMBL" id="KCW67523.1"/>
    </source>
</evidence>
<dbReference type="InParanoid" id="A0A059BN57"/>
<gene>
    <name evidence="2" type="ORF">EUGRSUZ_F01249</name>
</gene>
<accession>A0A059BN57</accession>
<sequence>MSEPSSLASSSETTSGSIDSPTVQMVSRSVSDRLLGKFFDAHQFDFDYEQSSLWSPPIRRSVYLDSPGNAVRCKEDDGMGLRLKSAKRAHRRNRIFRFSALWCF</sequence>
<dbReference type="OMA" id="CTRRIAC"/>
<dbReference type="EMBL" id="KK198758">
    <property type="protein sequence ID" value="KCW67523.1"/>
    <property type="molecule type" value="Genomic_DNA"/>
</dbReference>
<reference evidence="2" key="1">
    <citation type="submission" date="2013-07" db="EMBL/GenBank/DDBJ databases">
        <title>The genome of Eucalyptus grandis.</title>
        <authorList>
            <person name="Schmutz J."/>
            <person name="Hayes R."/>
            <person name="Myburg A."/>
            <person name="Tuskan G."/>
            <person name="Grattapaglia D."/>
            <person name="Rokhsar D.S."/>
        </authorList>
    </citation>
    <scope>NUCLEOTIDE SEQUENCE</scope>
    <source>
        <tissue evidence="2">Leaf extractions</tissue>
    </source>
</reference>
<dbReference type="STRING" id="71139.A0A059BN57"/>
<proteinExistence type="predicted"/>
<feature type="compositionally biased region" description="Low complexity" evidence="1">
    <location>
        <begin position="1"/>
        <end position="21"/>
    </location>
</feature>
<organism evidence="2">
    <name type="scientific">Eucalyptus grandis</name>
    <name type="common">Flooded gum</name>
    <dbReference type="NCBI Taxonomy" id="71139"/>
    <lineage>
        <taxon>Eukaryota</taxon>
        <taxon>Viridiplantae</taxon>
        <taxon>Streptophyta</taxon>
        <taxon>Embryophyta</taxon>
        <taxon>Tracheophyta</taxon>
        <taxon>Spermatophyta</taxon>
        <taxon>Magnoliopsida</taxon>
        <taxon>eudicotyledons</taxon>
        <taxon>Gunneridae</taxon>
        <taxon>Pentapetalae</taxon>
        <taxon>rosids</taxon>
        <taxon>malvids</taxon>
        <taxon>Myrtales</taxon>
        <taxon>Myrtaceae</taxon>
        <taxon>Myrtoideae</taxon>
        <taxon>Eucalypteae</taxon>
        <taxon>Eucalyptus</taxon>
    </lineage>
</organism>
<dbReference type="Gramene" id="KCW67523">
    <property type="protein sequence ID" value="KCW67523"/>
    <property type="gene ID" value="EUGRSUZ_F01249"/>
</dbReference>
<dbReference type="PANTHER" id="PTHR34287">
    <property type="entry name" value="OS06G0551500 PROTEIN-RELATED"/>
    <property type="match status" value="1"/>
</dbReference>
<name>A0A059BN57_EUCGR</name>
<dbReference type="AlphaFoldDB" id="A0A059BN57"/>